<dbReference type="AlphaFoldDB" id="A0A7K0C8M5"/>
<evidence type="ECO:0000313" key="6">
    <source>
        <dbReference type="EMBL" id="MQY09723.1"/>
    </source>
</evidence>
<dbReference type="Gene3D" id="3.30.70.250">
    <property type="entry name" value="Malonyl-CoA ACP transacylase, ACP-binding"/>
    <property type="match status" value="1"/>
</dbReference>
<dbReference type="InterPro" id="IPR049416">
    <property type="entry name" value="VinK-like_small"/>
</dbReference>
<evidence type="ECO:0000256" key="2">
    <source>
        <dbReference type="ARBA" id="ARBA00022679"/>
    </source>
</evidence>
<name>A0A7K0C8M5_9ACTN</name>
<comment type="caution">
    <text evidence="6">The sequence shown here is derived from an EMBL/GenBank/DDBJ whole genome shotgun (WGS) entry which is preliminary data.</text>
</comment>
<dbReference type="InterPro" id="IPR001227">
    <property type="entry name" value="Ac_transferase_dom_sf"/>
</dbReference>
<dbReference type="RefSeq" id="WP_194293620.1">
    <property type="nucleotide sequence ID" value="NZ_WEGH01000007.1"/>
</dbReference>
<keyword evidence="3 6" id="KW-0012">Acyltransferase</keyword>
<comment type="catalytic activity">
    <reaction evidence="4">
        <text>holo-[ACP] + malonyl-CoA = malonyl-[ACP] + CoA</text>
        <dbReference type="Rhea" id="RHEA:41792"/>
        <dbReference type="Rhea" id="RHEA-COMP:9623"/>
        <dbReference type="Rhea" id="RHEA-COMP:9685"/>
        <dbReference type="ChEBI" id="CHEBI:57287"/>
        <dbReference type="ChEBI" id="CHEBI:57384"/>
        <dbReference type="ChEBI" id="CHEBI:64479"/>
        <dbReference type="ChEBI" id="CHEBI:78449"/>
        <dbReference type="EC" id="2.3.1.39"/>
    </reaction>
</comment>
<dbReference type="EC" id="2.3.1.39" evidence="1"/>
<gene>
    <name evidence="6" type="primary">fabD_2</name>
    <name evidence="6" type="ORF">ACRB68_78520</name>
</gene>
<dbReference type="Gene3D" id="3.40.366.10">
    <property type="entry name" value="Malonyl-Coenzyme A Acyl Carrier Protein, domain 2"/>
    <property type="match status" value="1"/>
</dbReference>
<sequence length="313" mass="33683">MEHETGTGARGAVVFPGIGPARFADAAKFMLLNPVARRLTAEADDVLGYCLTDRYQSSEAAFSEAARISFLLNCVALAEWSGAAPEVCAGASFGGIPAAVHTGALAFADAVRMTAEWGRRTEAYFAREHTDVVTLSFARVPEERLAEIRAELDAEGAWHDVACHVDHDFHMLSVRQESVEPLRARLRSAGGLPLYEMRPPMHSAAFTALRDELAAEVAAGAGFRDPAIPIVSDHDGSLVRTADGVRSLLLDAVVRTVRWPAVTATLRGLGVERVHVVGQDALWGRVACMTGNFEIVAVRPETAMRPRRRTAAA</sequence>
<evidence type="ECO:0000313" key="7">
    <source>
        <dbReference type="Proteomes" id="UP000487268"/>
    </source>
</evidence>
<accession>A0A7K0C8M5</accession>
<dbReference type="Pfam" id="PF21124">
    <property type="entry name" value="VinK_C"/>
    <property type="match status" value="1"/>
</dbReference>
<protein>
    <recommendedName>
        <fullName evidence="1">[acyl-carrier-protein] S-malonyltransferase</fullName>
        <ecNumber evidence="1">2.3.1.39</ecNumber>
    </recommendedName>
</protein>
<dbReference type="PANTHER" id="PTHR42681">
    <property type="entry name" value="MALONYL-COA-ACYL CARRIER PROTEIN TRANSACYLASE, MITOCHONDRIAL"/>
    <property type="match status" value="1"/>
</dbReference>
<dbReference type="SUPFAM" id="SSF52151">
    <property type="entry name" value="FabD/lysophospholipase-like"/>
    <property type="match status" value="1"/>
</dbReference>
<keyword evidence="7" id="KW-1185">Reference proteome</keyword>
<dbReference type="InterPro" id="IPR050858">
    <property type="entry name" value="Mal-CoA-ACP_Trans/PKS_FabD"/>
</dbReference>
<evidence type="ECO:0000259" key="5">
    <source>
        <dbReference type="Pfam" id="PF21124"/>
    </source>
</evidence>
<dbReference type="PANTHER" id="PTHR42681:SF1">
    <property type="entry name" value="MALONYL-COA-ACYL CARRIER PROTEIN TRANSACYLASE, MITOCHONDRIAL"/>
    <property type="match status" value="1"/>
</dbReference>
<dbReference type="EMBL" id="WEGH01000007">
    <property type="protein sequence ID" value="MQY09723.1"/>
    <property type="molecule type" value="Genomic_DNA"/>
</dbReference>
<evidence type="ECO:0000256" key="3">
    <source>
        <dbReference type="ARBA" id="ARBA00023315"/>
    </source>
</evidence>
<dbReference type="InterPro" id="IPR016035">
    <property type="entry name" value="Acyl_Trfase/lysoPLipase"/>
</dbReference>
<dbReference type="GO" id="GO:0006633">
    <property type="term" value="P:fatty acid biosynthetic process"/>
    <property type="evidence" value="ECO:0007669"/>
    <property type="project" value="TreeGrafter"/>
</dbReference>
<dbReference type="GO" id="GO:0004314">
    <property type="term" value="F:[acyl-carrier-protein] S-malonyltransferase activity"/>
    <property type="evidence" value="ECO:0007669"/>
    <property type="project" value="UniProtKB-EC"/>
</dbReference>
<dbReference type="Proteomes" id="UP000487268">
    <property type="component" value="Unassembled WGS sequence"/>
</dbReference>
<evidence type="ECO:0000256" key="4">
    <source>
        <dbReference type="ARBA" id="ARBA00048462"/>
    </source>
</evidence>
<evidence type="ECO:0000256" key="1">
    <source>
        <dbReference type="ARBA" id="ARBA00013258"/>
    </source>
</evidence>
<keyword evidence="2 6" id="KW-0808">Transferase</keyword>
<organism evidence="6 7">
    <name type="scientific">Actinomadura macrotermitis</name>
    <dbReference type="NCBI Taxonomy" id="2585200"/>
    <lineage>
        <taxon>Bacteria</taxon>
        <taxon>Bacillati</taxon>
        <taxon>Actinomycetota</taxon>
        <taxon>Actinomycetes</taxon>
        <taxon>Streptosporangiales</taxon>
        <taxon>Thermomonosporaceae</taxon>
        <taxon>Actinomadura</taxon>
    </lineage>
</organism>
<reference evidence="6 7" key="1">
    <citation type="submission" date="2019-10" db="EMBL/GenBank/DDBJ databases">
        <title>Actinomadura rubteroloni sp. nov. and Actinomadura macrotermitis sp. nov., isolated from the gut of fungus growing-termite Macrotermes natalensis.</title>
        <authorList>
            <person name="Benndorf R."/>
            <person name="Martin K."/>
            <person name="Kuefner M."/>
            <person name="De Beer W."/>
            <person name="Kaster A.-K."/>
            <person name="Vollmers J."/>
            <person name="Poulsen M."/>
            <person name="Beemelmanns C."/>
        </authorList>
    </citation>
    <scope>NUCLEOTIDE SEQUENCE [LARGE SCALE GENOMIC DNA]</scope>
    <source>
        <strain evidence="6 7">RB68</strain>
    </source>
</reference>
<proteinExistence type="predicted"/>
<feature type="domain" description="Malonyl-CoA-[acyl-carrier-protein] transacylase small" evidence="5">
    <location>
        <begin position="136"/>
        <end position="197"/>
    </location>
</feature>